<dbReference type="Pfam" id="PF00581">
    <property type="entry name" value="Rhodanese"/>
    <property type="match status" value="2"/>
</dbReference>
<evidence type="ECO:0000256" key="2">
    <source>
        <dbReference type="ARBA" id="ARBA00022737"/>
    </source>
</evidence>
<keyword evidence="1 4" id="KW-0808">Transferase</keyword>
<dbReference type="GO" id="GO:0004792">
    <property type="term" value="F:thiosulfate-cyanide sulfurtransferase activity"/>
    <property type="evidence" value="ECO:0007669"/>
    <property type="project" value="TreeGrafter"/>
</dbReference>
<dbReference type="GO" id="GO:0005739">
    <property type="term" value="C:mitochondrion"/>
    <property type="evidence" value="ECO:0007669"/>
    <property type="project" value="TreeGrafter"/>
</dbReference>
<dbReference type="PROSITE" id="PS50206">
    <property type="entry name" value="RHODANESE_3"/>
    <property type="match status" value="2"/>
</dbReference>
<reference evidence="4" key="1">
    <citation type="submission" date="2014-08" db="EMBL/GenBank/DDBJ databases">
        <authorList>
            <person name="Sharma Rahul"/>
            <person name="Thines Marco"/>
        </authorList>
    </citation>
    <scope>NUCLEOTIDE SEQUENCE</scope>
</reference>
<feature type="domain" description="Rhodanese" evidence="3">
    <location>
        <begin position="41"/>
        <end position="136"/>
    </location>
</feature>
<protein>
    <submittedName>
        <fullName evidence="4">Mercaptopyruvate sulfurtransferase/thiosulfate sulfurtransferase</fullName>
    </submittedName>
</protein>
<evidence type="ECO:0000313" key="4">
    <source>
        <dbReference type="EMBL" id="CED82091.1"/>
    </source>
</evidence>
<dbReference type="CDD" id="cd01448">
    <property type="entry name" value="TST_Repeat_1"/>
    <property type="match status" value="1"/>
</dbReference>
<dbReference type="CDD" id="cd01449">
    <property type="entry name" value="TST_Repeat_2"/>
    <property type="match status" value="1"/>
</dbReference>
<evidence type="ECO:0000259" key="3">
    <source>
        <dbReference type="PROSITE" id="PS50206"/>
    </source>
</evidence>
<accession>A0A0F7SL15</accession>
<proteinExistence type="predicted"/>
<dbReference type="InterPro" id="IPR045078">
    <property type="entry name" value="TST/MPST-like"/>
</dbReference>
<keyword evidence="4" id="KW-0670">Pyruvate</keyword>
<dbReference type="SUPFAM" id="SSF52821">
    <property type="entry name" value="Rhodanese/Cell cycle control phosphatase"/>
    <property type="match status" value="2"/>
</dbReference>
<keyword evidence="2" id="KW-0677">Repeat</keyword>
<dbReference type="InterPro" id="IPR036873">
    <property type="entry name" value="Rhodanese-like_dom_sf"/>
</dbReference>
<organism evidence="4">
    <name type="scientific">Phaffia rhodozyma</name>
    <name type="common">Yeast</name>
    <name type="synonym">Xanthophyllomyces dendrorhous</name>
    <dbReference type="NCBI Taxonomy" id="264483"/>
    <lineage>
        <taxon>Eukaryota</taxon>
        <taxon>Fungi</taxon>
        <taxon>Dikarya</taxon>
        <taxon>Basidiomycota</taxon>
        <taxon>Agaricomycotina</taxon>
        <taxon>Tremellomycetes</taxon>
        <taxon>Cystofilobasidiales</taxon>
        <taxon>Mrakiaceae</taxon>
        <taxon>Phaffia</taxon>
    </lineage>
</organism>
<name>A0A0F7SL15_PHARH</name>
<evidence type="ECO:0000256" key="1">
    <source>
        <dbReference type="ARBA" id="ARBA00022679"/>
    </source>
</evidence>
<dbReference type="PANTHER" id="PTHR11364:SF27">
    <property type="entry name" value="SULFURTRANSFERASE"/>
    <property type="match status" value="1"/>
</dbReference>
<dbReference type="PANTHER" id="PTHR11364">
    <property type="entry name" value="THIOSULFATE SULFERTANSFERASE"/>
    <property type="match status" value="1"/>
</dbReference>
<dbReference type="SMART" id="SM00450">
    <property type="entry name" value="RHOD"/>
    <property type="match status" value="2"/>
</dbReference>
<dbReference type="EMBL" id="LN483124">
    <property type="protein sequence ID" value="CED82091.1"/>
    <property type="molecule type" value="Genomic_DNA"/>
</dbReference>
<sequence>MLRKPSLISPRQLLALSGKTVIPLDASWHMPNSSENALQNFQKERIPKARFFDLDKVASAHDLGLAHMLPTPEIFAKAAANLAIEPSSHIVLYDTHGLFSSSRAAFTFWAMGHPGEVSILNGGLPGWKAEGFEVETGSPASFAPTEYPTPKSVVDRATVPYADVLSNCSSKVSLVLDARPRPRWTGQAPEPRQGLESGHMPGSVSLPFGELVKDGKLIDDDAITKKLREILGDRADAVLEGKQDVIASCGSGMTAATIWLALQRLNISSSIYDESWTGWASRPETSPIVKGEE</sequence>
<dbReference type="InterPro" id="IPR001763">
    <property type="entry name" value="Rhodanese-like_dom"/>
</dbReference>
<feature type="domain" description="Rhodanese" evidence="3">
    <location>
        <begin position="169"/>
        <end position="285"/>
    </location>
</feature>
<dbReference type="AlphaFoldDB" id="A0A0F7SL15"/>
<dbReference type="Gene3D" id="3.40.250.10">
    <property type="entry name" value="Rhodanese-like domain"/>
    <property type="match status" value="2"/>
</dbReference>